<dbReference type="Proteomes" id="UP001165960">
    <property type="component" value="Unassembled WGS sequence"/>
</dbReference>
<comment type="caution">
    <text evidence="1">The sequence shown here is derived from an EMBL/GenBank/DDBJ whole genome shotgun (WGS) entry which is preliminary data.</text>
</comment>
<keyword evidence="2" id="KW-1185">Reference proteome</keyword>
<sequence>MKPPPTQIFRVMYTALTGLVDSMPQSCGGLYPQAQRPPVPHPTVGSPTLLKKTPPLQLVFIPFIPDQVFYYPIDWTFCLKASSKPILVMDLPSA</sequence>
<name>A0ACC2TAR6_9FUNG</name>
<protein>
    <submittedName>
        <fullName evidence="1">Uncharacterized protein</fullName>
    </submittedName>
</protein>
<gene>
    <name evidence="1" type="ORF">DSO57_1034148</name>
</gene>
<organism evidence="1 2">
    <name type="scientific">Entomophthora muscae</name>
    <dbReference type="NCBI Taxonomy" id="34485"/>
    <lineage>
        <taxon>Eukaryota</taxon>
        <taxon>Fungi</taxon>
        <taxon>Fungi incertae sedis</taxon>
        <taxon>Zoopagomycota</taxon>
        <taxon>Entomophthoromycotina</taxon>
        <taxon>Entomophthoromycetes</taxon>
        <taxon>Entomophthorales</taxon>
        <taxon>Entomophthoraceae</taxon>
        <taxon>Entomophthora</taxon>
    </lineage>
</organism>
<dbReference type="EMBL" id="QTSX02003120">
    <property type="protein sequence ID" value="KAJ9071725.1"/>
    <property type="molecule type" value="Genomic_DNA"/>
</dbReference>
<evidence type="ECO:0000313" key="1">
    <source>
        <dbReference type="EMBL" id="KAJ9071725.1"/>
    </source>
</evidence>
<proteinExistence type="predicted"/>
<evidence type="ECO:0000313" key="2">
    <source>
        <dbReference type="Proteomes" id="UP001165960"/>
    </source>
</evidence>
<accession>A0ACC2TAR6</accession>
<reference evidence="1" key="1">
    <citation type="submission" date="2022-04" db="EMBL/GenBank/DDBJ databases">
        <title>Genome of the entomopathogenic fungus Entomophthora muscae.</title>
        <authorList>
            <person name="Elya C."/>
            <person name="Lovett B.R."/>
            <person name="Lee E."/>
            <person name="Macias A.M."/>
            <person name="Hajek A.E."/>
            <person name="De Bivort B.L."/>
            <person name="Kasson M.T."/>
            <person name="De Fine Licht H.H."/>
            <person name="Stajich J.E."/>
        </authorList>
    </citation>
    <scope>NUCLEOTIDE SEQUENCE</scope>
    <source>
        <strain evidence="1">Berkeley</strain>
    </source>
</reference>